<dbReference type="InterPro" id="IPR045632">
    <property type="entry name" value="DUF6314"/>
</dbReference>
<evidence type="ECO:0000313" key="4">
    <source>
        <dbReference type="Proteomes" id="UP000234585"/>
    </source>
</evidence>
<dbReference type="Pfam" id="PF19834">
    <property type="entry name" value="DUF6314"/>
    <property type="match status" value="1"/>
</dbReference>
<gene>
    <name evidence="3" type="ORF">BDW47DRAFT_99342</name>
</gene>
<accession>A0A2I2FLU2</accession>
<dbReference type="RefSeq" id="XP_024675595.1">
    <property type="nucleotide sequence ID" value="XM_024820865.1"/>
</dbReference>
<dbReference type="AlphaFoldDB" id="A0A2I2FLU2"/>
<proteinExistence type="predicted"/>
<feature type="domain" description="DUF6314" evidence="2">
    <location>
        <begin position="16"/>
        <end position="240"/>
    </location>
</feature>
<keyword evidence="4" id="KW-1185">Reference proteome</keyword>
<organism evidence="3 4">
    <name type="scientific">Aspergillus candidus</name>
    <dbReference type="NCBI Taxonomy" id="41067"/>
    <lineage>
        <taxon>Eukaryota</taxon>
        <taxon>Fungi</taxon>
        <taxon>Dikarya</taxon>
        <taxon>Ascomycota</taxon>
        <taxon>Pezizomycotina</taxon>
        <taxon>Eurotiomycetes</taxon>
        <taxon>Eurotiomycetidae</taxon>
        <taxon>Eurotiales</taxon>
        <taxon>Aspergillaceae</taxon>
        <taxon>Aspergillus</taxon>
        <taxon>Aspergillus subgen. Circumdati</taxon>
    </lineage>
</organism>
<name>A0A2I2FLU2_ASPCN</name>
<feature type="region of interest" description="Disordered" evidence="1">
    <location>
        <begin position="48"/>
        <end position="69"/>
    </location>
</feature>
<reference evidence="3 4" key="1">
    <citation type="submission" date="2017-12" db="EMBL/GenBank/DDBJ databases">
        <authorList>
            <consortium name="DOE Joint Genome Institute"/>
            <person name="Haridas S."/>
            <person name="Kjaerbolling I."/>
            <person name="Vesth T.C."/>
            <person name="Frisvad J.C."/>
            <person name="Nybo J.L."/>
            <person name="Theobald S."/>
            <person name="Kuo A."/>
            <person name="Bowyer P."/>
            <person name="Matsuda Y."/>
            <person name="Mondo S."/>
            <person name="Lyhne E.K."/>
            <person name="Kogle M.E."/>
            <person name="Clum A."/>
            <person name="Lipzen A."/>
            <person name="Salamov A."/>
            <person name="Ngan C.Y."/>
            <person name="Daum C."/>
            <person name="Chiniquy J."/>
            <person name="Barry K."/>
            <person name="LaButti K."/>
            <person name="Simmons B.A."/>
            <person name="Magnuson J.K."/>
            <person name="Mortensen U.H."/>
            <person name="Larsen T.O."/>
            <person name="Grigoriev I.V."/>
            <person name="Baker S.E."/>
            <person name="Andersen M.R."/>
            <person name="Nordberg H.P."/>
            <person name="Cantor M.N."/>
            <person name="Hua S.X."/>
        </authorList>
    </citation>
    <scope>NUCLEOTIDE SEQUENCE [LARGE SCALE GENOMIC DNA]</scope>
    <source>
        <strain evidence="3 4">CBS 102.13</strain>
    </source>
</reference>
<sequence>MPSIPQIFSSLRDTPRWTLHRTLKSANPQDIQGSLRGTASFTPLARSNNINANHTHNANHDDNQNDNNKQDILYSEEGSVPTGPLAGLRFGKKYIWRFTSTPAPHGSNTNGEPTEGVSVWFVKPSSTNSTAPGDTNTQKEKVEADYLFHEFEVLDGKALSSAILDDDTFVTPPVPPADNQNTDDTTTVVARGNHLCINDMYRTAYAFRVGRDSGDVLSWASRHVVRGPKKDQDIVNYYTREMA</sequence>
<evidence type="ECO:0000313" key="3">
    <source>
        <dbReference type="EMBL" id="PLB41583.1"/>
    </source>
</evidence>
<dbReference type="Proteomes" id="UP000234585">
    <property type="component" value="Unassembled WGS sequence"/>
</dbReference>
<dbReference type="STRING" id="41067.A0A2I2FLU2"/>
<protein>
    <recommendedName>
        <fullName evidence="2">DUF6314 domain-containing protein</fullName>
    </recommendedName>
</protein>
<dbReference type="OrthoDB" id="66881at2759"/>
<evidence type="ECO:0000256" key="1">
    <source>
        <dbReference type="SAM" id="MobiDB-lite"/>
    </source>
</evidence>
<dbReference type="EMBL" id="KZ559120">
    <property type="protein sequence ID" value="PLB41583.1"/>
    <property type="molecule type" value="Genomic_DNA"/>
</dbReference>
<dbReference type="GeneID" id="36528025"/>
<evidence type="ECO:0000259" key="2">
    <source>
        <dbReference type="Pfam" id="PF19834"/>
    </source>
</evidence>